<dbReference type="InterPro" id="IPR000845">
    <property type="entry name" value="Nucleoside_phosphorylase_d"/>
</dbReference>
<dbReference type="EMBL" id="MSDW01000001">
    <property type="protein sequence ID" value="OKY79174.1"/>
    <property type="molecule type" value="Genomic_DNA"/>
</dbReference>
<keyword evidence="3 5" id="KW-0660">Purine salvage</keyword>
<dbReference type="GO" id="GO:0019509">
    <property type="term" value="P:L-methionine salvage from methylthioadenosine"/>
    <property type="evidence" value="ECO:0007669"/>
    <property type="project" value="UniProtKB-UniPathway"/>
</dbReference>
<feature type="binding site" evidence="5">
    <location>
        <position position="185"/>
    </location>
    <ligand>
        <name>phosphate</name>
        <dbReference type="ChEBI" id="CHEBI:43474"/>
    </ligand>
</feature>
<feature type="binding site" evidence="5">
    <location>
        <position position="10"/>
    </location>
    <ligand>
        <name>phosphate</name>
        <dbReference type="ChEBI" id="CHEBI:43474"/>
    </ligand>
</feature>
<dbReference type="InterPro" id="IPR035994">
    <property type="entry name" value="Nucleoside_phosphorylase_sf"/>
</dbReference>
<comment type="caution">
    <text evidence="7">The sequence shown here is derived from an EMBL/GenBank/DDBJ whole genome shotgun (WGS) entry which is preliminary data.</text>
</comment>
<dbReference type="Pfam" id="PF01048">
    <property type="entry name" value="PNP_UDP_1"/>
    <property type="match status" value="1"/>
</dbReference>
<dbReference type="FunCoup" id="A0A1Q6DXS8">
    <property type="interactions" value="122"/>
</dbReference>
<feature type="binding site" evidence="5">
    <location>
        <begin position="52"/>
        <end position="53"/>
    </location>
    <ligand>
        <name>phosphate</name>
        <dbReference type="ChEBI" id="CHEBI:43474"/>
    </ligand>
</feature>
<evidence type="ECO:0000256" key="2">
    <source>
        <dbReference type="ARBA" id="ARBA00022679"/>
    </source>
</evidence>
<dbReference type="NCBIfam" id="NF006599">
    <property type="entry name" value="PRK09136.1"/>
    <property type="match status" value="1"/>
</dbReference>
<sequence>MPEIGIIGGSGIYDPELIKQAEEKKVATPFGDPSSSPIIGEIKGKEVAFIARHGKEHIYNPTEVNYRANIYALKKLGVNRILATNAVGSLKKEIEPTDIVIPDQIFDRTKKRESTFFEDGAVAHVGFADPYCNQLRKLINNEIGDSNSFSLKEEGTYVCIEGPMFSTKAESDFYRKQGFDVIGMTAIPEAKLAREAEICYTMIAAITDYDVWHTEEEVSMELILQRMQKNEKTIKRILEKVIPQIPEERKCECKKALEGSITTEPANMSDEVKEKLSILLKDYI</sequence>
<keyword evidence="1 5" id="KW-0328">Glycosyltransferase</keyword>
<dbReference type="InParanoid" id="A0A1Q6DXS8"/>
<evidence type="ECO:0000256" key="1">
    <source>
        <dbReference type="ARBA" id="ARBA00022676"/>
    </source>
</evidence>
<protein>
    <recommendedName>
        <fullName evidence="5">S-methyl-5'-thioadenosine phosphorylase</fullName>
        <ecNumber evidence="5">2.4.2.28</ecNumber>
    </recommendedName>
    <alternativeName>
        <fullName evidence="5">5'-methylthioadenosine phosphorylase</fullName>
        <shortName evidence="5">MTA phosphorylase</shortName>
        <shortName evidence="5">MTAP</shortName>
    </alternativeName>
</protein>
<dbReference type="InterPro" id="IPR018099">
    <property type="entry name" value="Purine_phosphorylase-2_CS"/>
</dbReference>
<dbReference type="Proteomes" id="UP000185744">
    <property type="component" value="Unassembled WGS sequence"/>
</dbReference>
<dbReference type="FunFam" id="3.40.50.1580:FF:000012">
    <property type="entry name" value="Probable 6-oxopurine nucleoside phosphorylase"/>
    <property type="match status" value="1"/>
</dbReference>
<dbReference type="NCBIfam" id="TIGR01694">
    <property type="entry name" value="MTAP"/>
    <property type="match status" value="1"/>
</dbReference>
<feature type="binding site" evidence="5">
    <location>
        <position position="184"/>
    </location>
    <ligand>
        <name>substrate</name>
    </ligand>
</feature>
<feature type="site" description="Important for substrate specificity" evidence="5">
    <location>
        <position position="220"/>
    </location>
</feature>
<evidence type="ECO:0000259" key="6">
    <source>
        <dbReference type="Pfam" id="PF01048"/>
    </source>
</evidence>
<dbReference type="PANTHER" id="PTHR42679:SF2">
    <property type="entry name" value="S-METHYL-5'-THIOADENOSINE PHOSPHORYLASE"/>
    <property type="match status" value="1"/>
</dbReference>
<proteinExistence type="inferred from homology"/>
<keyword evidence="8" id="KW-1185">Reference proteome</keyword>
<comment type="caution">
    <text evidence="5">Lacks conserved residue(s) required for the propagation of feature annotation.</text>
</comment>
<comment type="subunit">
    <text evidence="4 5">Homohexamer. Dimer of a homotrimer.</text>
</comment>
<feature type="binding site" evidence="5">
    <location>
        <begin position="208"/>
        <end position="210"/>
    </location>
    <ligand>
        <name>substrate</name>
    </ligand>
</feature>
<dbReference type="PANTHER" id="PTHR42679">
    <property type="entry name" value="S-METHYL-5'-THIOADENOSINE PHOSPHORYLASE"/>
    <property type="match status" value="1"/>
</dbReference>
<dbReference type="CDD" id="cd09010">
    <property type="entry name" value="MTAP_SsMTAPII_like_MTIP"/>
    <property type="match status" value="1"/>
</dbReference>
<dbReference type="GO" id="GO:0005829">
    <property type="term" value="C:cytosol"/>
    <property type="evidence" value="ECO:0007669"/>
    <property type="project" value="TreeGrafter"/>
</dbReference>
<evidence type="ECO:0000256" key="4">
    <source>
        <dbReference type="ARBA" id="ARBA00063054"/>
    </source>
</evidence>
<dbReference type="HAMAP" id="MF_01963">
    <property type="entry name" value="MTAP"/>
    <property type="match status" value="1"/>
</dbReference>
<comment type="similarity">
    <text evidence="5">Belongs to the PNP/MTAP phosphorylase family. MTAP subfamily.</text>
</comment>
<dbReference type="PROSITE" id="PS01240">
    <property type="entry name" value="PNP_MTAP_2"/>
    <property type="match status" value="1"/>
</dbReference>
<organism evidence="7 8">
    <name type="scientific">Methanohalarchaeum thermophilum</name>
    <dbReference type="NCBI Taxonomy" id="1903181"/>
    <lineage>
        <taxon>Archaea</taxon>
        <taxon>Methanobacteriati</taxon>
        <taxon>Methanobacteriota</taxon>
        <taxon>Methanonatronarchaeia</taxon>
        <taxon>Methanonatronarchaeales</taxon>
        <taxon>Methanonatronarchaeaceae</taxon>
        <taxon>Candidatus Methanohalarchaeum</taxon>
    </lineage>
</organism>
<evidence type="ECO:0000313" key="7">
    <source>
        <dbReference type="EMBL" id="OKY79174.1"/>
    </source>
</evidence>
<dbReference type="GO" id="GO:0006166">
    <property type="term" value="P:purine ribonucleoside salvage"/>
    <property type="evidence" value="ECO:0007669"/>
    <property type="project" value="UniProtKB-UniRule"/>
</dbReference>
<dbReference type="InterPro" id="IPR010044">
    <property type="entry name" value="MTAP"/>
</dbReference>
<dbReference type="Gene3D" id="3.40.50.1580">
    <property type="entry name" value="Nucleoside phosphorylase domain"/>
    <property type="match status" value="1"/>
</dbReference>
<gene>
    <name evidence="5" type="primary">mtnP</name>
    <name evidence="7" type="ORF">BTN85_1681</name>
</gene>
<accession>A0A1Q6DXS8</accession>
<dbReference type="UniPathway" id="UPA00904">
    <property type="reaction ID" value="UER00873"/>
</dbReference>
<keyword evidence="2 5" id="KW-0808">Transferase</keyword>
<dbReference type="GO" id="GO:0017061">
    <property type="term" value="F:S-methyl-5-thioadenosine phosphorylase activity"/>
    <property type="evidence" value="ECO:0007669"/>
    <property type="project" value="UniProtKB-EC"/>
</dbReference>
<comment type="function">
    <text evidence="5">Catalyzes the reversible phosphorylation of S-methyl-5'-thioadenosine (MTA) to adenine and 5-methylthioribose-1-phosphate. Involved in the breakdown of MTA, a major by-product of polyamine biosynthesis. Responsible for the first step in the methionine salvage pathway after MTA has been generated from S-adenosylmethionine. Has broad substrate specificity with 6-aminopurine nucleosides as preferred substrates.</text>
</comment>
<reference evidence="7" key="1">
    <citation type="submission" date="2016-12" db="EMBL/GenBank/DDBJ databases">
        <title>Discovery of methanogenic haloarchaea.</title>
        <authorList>
            <person name="Sorokin D.Y."/>
            <person name="Makarova K.S."/>
            <person name="Abbas B."/>
            <person name="Ferrer M."/>
            <person name="Golyshin P.N."/>
        </authorList>
    </citation>
    <scope>NUCLEOTIDE SEQUENCE [LARGE SCALE GENOMIC DNA]</scope>
    <source>
        <strain evidence="7">HMET1</strain>
    </source>
</reference>
<name>A0A1Q6DXS8_METT1</name>
<dbReference type="STRING" id="1903181.BTN85_1681"/>
<feature type="domain" description="Nucleoside phosphorylase" evidence="6">
    <location>
        <begin position="3"/>
        <end position="242"/>
    </location>
</feature>
<evidence type="ECO:0000256" key="5">
    <source>
        <dbReference type="HAMAP-Rule" id="MF_01963"/>
    </source>
</evidence>
<dbReference type="EC" id="2.4.2.28" evidence="5"/>
<dbReference type="AlphaFoldDB" id="A0A1Q6DXS8"/>
<feature type="site" description="Important for substrate specificity" evidence="5">
    <location>
        <position position="166"/>
    </location>
</feature>
<comment type="pathway">
    <text evidence="5">Amino-acid biosynthesis; L-methionine biosynthesis via salvage pathway; S-methyl-5-thio-alpha-D-ribose 1-phosphate from S-methyl-5'-thioadenosine (phosphorylase route): step 1/1.</text>
</comment>
<comment type="catalytic activity">
    <reaction evidence="5">
        <text>S-methyl-5'-thioadenosine + phosphate = 5-(methylsulfanyl)-alpha-D-ribose 1-phosphate + adenine</text>
        <dbReference type="Rhea" id="RHEA:11852"/>
        <dbReference type="ChEBI" id="CHEBI:16708"/>
        <dbReference type="ChEBI" id="CHEBI:17509"/>
        <dbReference type="ChEBI" id="CHEBI:43474"/>
        <dbReference type="ChEBI" id="CHEBI:58533"/>
        <dbReference type="EC" id="2.4.2.28"/>
    </reaction>
</comment>
<evidence type="ECO:0000313" key="8">
    <source>
        <dbReference type="Proteomes" id="UP000185744"/>
    </source>
</evidence>
<dbReference type="SUPFAM" id="SSF53167">
    <property type="entry name" value="Purine and uridine phosphorylases"/>
    <property type="match status" value="1"/>
</dbReference>
<evidence type="ECO:0000256" key="3">
    <source>
        <dbReference type="ARBA" id="ARBA00022726"/>
    </source>
</evidence>